<feature type="chain" id="PRO_5044959681" description="Hydrophobin" evidence="6">
    <location>
        <begin position="20"/>
        <end position="113"/>
    </location>
</feature>
<comment type="similarity">
    <text evidence="2 6">Belongs to the fungal hydrophobin family.</text>
</comment>
<keyword evidence="5 6" id="KW-1015">Disulfide bond</keyword>
<evidence type="ECO:0000256" key="1">
    <source>
        <dbReference type="ARBA" id="ARBA00004191"/>
    </source>
</evidence>
<keyword evidence="6" id="KW-0732">Signal</keyword>
<protein>
    <recommendedName>
        <fullName evidence="6">Hydrophobin</fullName>
    </recommendedName>
</protein>
<evidence type="ECO:0000256" key="3">
    <source>
        <dbReference type="ARBA" id="ARBA00022512"/>
    </source>
</evidence>
<evidence type="ECO:0000256" key="6">
    <source>
        <dbReference type="RuleBase" id="RU365009"/>
    </source>
</evidence>
<keyword evidence="4 6" id="KW-0964">Secreted</keyword>
<dbReference type="InterPro" id="IPR001338">
    <property type="entry name" value="Class_I_Hydrophobin"/>
</dbReference>
<evidence type="ECO:0000256" key="5">
    <source>
        <dbReference type="ARBA" id="ARBA00023157"/>
    </source>
</evidence>
<name>A0ABP1CW14_9APHY</name>
<evidence type="ECO:0000313" key="7">
    <source>
        <dbReference type="EMBL" id="CAL1699858.1"/>
    </source>
</evidence>
<proteinExistence type="inferred from homology"/>
<dbReference type="EMBL" id="OZ037945">
    <property type="protein sequence ID" value="CAL1699858.1"/>
    <property type="molecule type" value="Genomic_DNA"/>
</dbReference>
<dbReference type="Pfam" id="PF01185">
    <property type="entry name" value="Hydrophobin"/>
    <property type="match status" value="1"/>
</dbReference>
<organism evidence="7 8">
    <name type="scientific">Somion occarium</name>
    <dbReference type="NCBI Taxonomy" id="3059160"/>
    <lineage>
        <taxon>Eukaryota</taxon>
        <taxon>Fungi</taxon>
        <taxon>Dikarya</taxon>
        <taxon>Basidiomycota</taxon>
        <taxon>Agaricomycotina</taxon>
        <taxon>Agaricomycetes</taxon>
        <taxon>Polyporales</taxon>
        <taxon>Cerrenaceae</taxon>
        <taxon>Somion</taxon>
    </lineage>
</organism>
<dbReference type="Proteomes" id="UP001497453">
    <property type="component" value="Chromosome 2"/>
</dbReference>
<evidence type="ECO:0000256" key="4">
    <source>
        <dbReference type="ARBA" id="ARBA00022525"/>
    </source>
</evidence>
<comment type="subcellular location">
    <subcellularLocation>
        <location evidence="1 6">Secreted</location>
        <location evidence="1 6">Cell wall</location>
    </subcellularLocation>
</comment>
<keyword evidence="8" id="KW-1185">Reference proteome</keyword>
<gene>
    <name evidence="7" type="ORF">GFSPODELE1_LOCUS2878</name>
</gene>
<reference evidence="8" key="1">
    <citation type="submission" date="2024-04" db="EMBL/GenBank/DDBJ databases">
        <authorList>
            <person name="Shaw F."/>
            <person name="Minotto A."/>
        </authorList>
    </citation>
    <scope>NUCLEOTIDE SEQUENCE [LARGE SCALE GENOMIC DNA]</scope>
</reference>
<keyword evidence="3 6" id="KW-0134">Cell wall</keyword>
<feature type="signal peptide" evidence="6">
    <location>
        <begin position="1"/>
        <end position="19"/>
    </location>
</feature>
<dbReference type="CDD" id="cd23507">
    <property type="entry name" value="hydrophobin_I"/>
    <property type="match status" value="1"/>
</dbReference>
<sequence>MLSRLAACTVLALPFLAAATPASLTKRGVPASSCSTAPIQCCESTETAGSAAGAELLDAVGVVVQDVNVLLGVTCSPISGVGVGGGSCSANPVCCSDNNFGGLLSIGCIPVDL</sequence>
<evidence type="ECO:0000313" key="8">
    <source>
        <dbReference type="Proteomes" id="UP001497453"/>
    </source>
</evidence>
<accession>A0ABP1CW14</accession>
<dbReference type="SMART" id="SM00075">
    <property type="entry name" value="HYDRO"/>
    <property type="match status" value="1"/>
</dbReference>
<evidence type="ECO:0000256" key="2">
    <source>
        <dbReference type="ARBA" id="ARBA00010446"/>
    </source>
</evidence>